<dbReference type="PANTHER" id="PTHR12231:SF253">
    <property type="entry name" value="DPR-INTERACTING PROTEIN ETA, ISOFORM B-RELATED"/>
    <property type="match status" value="1"/>
</dbReference>
<organism evidence="8 9">
    <name type="scientific">Desmophyllum pertusum</name>
    <dbReference type="NCBI Taxonomy" id="174260"/>
    <lineage>
        <taxon>Eukaryota</taxon>
        <taxon>Metazoa</taxon>
        <taxon>Cnidaria</taxon>
        <taxon>Anthozoa</taxon>
        <taxon>Hexacorallia</taxon>
        <taxon>Scleractinia</taxon>
        <taxon>Caryophylliina</taxon>
        <taxon>Caryophylliidae</taxon>
        <taxon>Desmophyllum</taxon>
    </lineage>
</organism>
<feature type="chain" id="PRO_5040985854" description="Ig-like domain-containing protein" evidence="6">
    <location>
        <begin position="25"/>
        <end position="552"/>
    </location>
</feature>
<sequence>MNRYTMRVITALLFILTIQQGFDAKIIRVSSDPVRAFEGSNALFQWTISKDLTSRPDFKGLVFGLWKNGYLATYLTTVTSTKRVILNPALKDEAPQLDGRVQWKGDLSKTLAAFQISHVSAHDQMDYGLLLNFGPYKKSLSDSVRLEVKERSSLITALPSLPISVRPGENATFRCEFHVLEKDKGHYAGVAVGVWEKGGITLTLMTVTSEGDVIMNPKLDEEGPEYIQRVHAQLSSNKTDSDTQSILSVVLADVTESHERSYGCSMFFGPFKEPIGSFVSLDVQDLSNSNGLSLESNSSQESLEVRVGKNISIPCPVLAGVIKLDGTFKASYWSYCVSSICTSTETKWLWLAGMNSHDATKVTNEGRYANRINLIHNGTLEINNVQVADATDYRCTVQRINYISPRVYFVTLVVNASVLPTITKRSRDKVTVVEGNVLYLFCEAEGYPKPLVTWRKNGKFLQSSINETDFIIHHASKRDAGNYECKVSNSVGIVSYTLEVTILKDDKDDKTLTTTDKFLLAFGVSLLVVLIAVPVVVYMYRKNKKRRLYIEV</sequence>
<dbReference type="PROSITE" id="PS50835">
    <property type="entry name" value="IG_LIKE"/>
    <property type="match status" value="1"/>
</dbReference>
<gene>
    <name evidence="8" type="ORF">OS493_001514</name>
</gene>
<dbReference type="InterPro" id="IPR007110">
    <property type="entry name" value="Ig-like_dom"/>
</dbReference>
<dbReference type="OrthoDB" id="5984087at2759"/>
<name>A0A9W9ZH40_9CNID</name>
<dbReference type="AlphaFoldDB" id="A0A9W9ZH40"/>
<keyword evidence="4" id="KW-0393">Immunoglobulin domain</keyword>
<keyword evidence="5" id="KW-0472">Membrane</keyword>
<dbReference type="Proteomes" id="UP001163046">
    <property type="component" value="Unassembled WGS sequence"/>
</dbReference>
<keyword evidence="1 6" id="KW-0732">Signal</keyword>
<evidence type="ECO:0000256" key="3">
    <source>
        <dbReference type="ARBA" id="ARBA00023157"/>
    </source>
</evidence>
<evidence type="ECO:0000256" key="4">
    <source>
        <dbReference type="ARBA" id="ARBA00023319"/>
    </source>
</evidence>
<proteinExistence type="predicted"/>
<comment type="caution">
    <text evidence="8">The sequence shown here is derived from an EMBL/GenBank/DDBJ whole genome shotgun (WGS) entry which is preliminary data.</text>
</comment>
<dbReference type="InterPro" id="IPR003599">
    <property type="entry name" value="Ig_sub"/>
</dbReference>
<dbReference type="SMART" id="SM00409">
    <property type="entry name" value="IG"/>
    <property type="match status" value="4"/>
</dbReference>
<evidence type="ECO:0000256" key="6">
    <source>
        <dbReference type="SAM" id="SignalP"/>
    </source>
</evidence>
<keyword evidence="3" id="KW-1015">Disulfide bond</keyword>
<dbReference type="InterPro" id="IPR013098">
    <property type="entry name" value="Ig_I-set"/>
</dbReference>
<accession>A0A9W9ZH40</accession>
<dbReference type="GO" id="GO:0043005">
    <property type="term" value="C:neuron projection"/>
    <property type="evidence" value="ECO:0007669"/>
    <property type="project" value="TreeGrafter"/>
</dbReference>
<dbReference type="PANTHER" id="PTHR12231">
    <property type="entry name" value="CTX-RELATED TYPE I TRANSMEMBRANE PROTEIN"/>
    <property type="match status" value="1"/>
</dbReference>
<dbReference type="InterPro" id="IPR036179">
    <property type="entry name" value="Ig-like_dom_sf"/>
</dbReference>
<evidence type="ECO:0000256" key="1">
    <source>
        <dbReference type="ARBA" id="ARBA00022729"/>
    </source>
</evidence>
<dbReference type="Pfam" id="PF07679">
    <property type="entry name" value="I-set"/>
    <property type="match status" value="1"/>
</dbReference>
<dbReference type="InterPro" id="IPR013783">
    <property type="entry name" value="Ig-like_fold"/>
</dbReference>
<dbReference type="InterPro" id="IPR051170">
    <property type="entry name" value="Neural/epithelial_adhesion"/>
</dbReference>
<dbReference type="FunFam" id="2.60.40.10:FF:000032">
    <property type="entry name" value="palladin isoform X1"/>
    <property type="match status" value="1"/>
</dbReference>
<evidence type="ECO:0000259" key="7">
    <source>
        <dbReference type="PROSITE" id="PS50835"/>
    </source>
</evidence>
<dbReference type="Gene3D" id="2.60.40.10">
    <property type="entry name" value="Immunoglobulins"/>
    <property type="match status" value="3"/>
</dbReference>
<evidence type="ECO:0000256" key="2">
    <source>
        <dbReference type="ARBA" id="ARBA00022737"/>
    </source>
</evidence>
<keyword evidence="5" id="KW-0812">Transmembrane</keyword>
<dbReference type="EMBL" id="MU826350">
    <property type="protein sequence ID" value="KAJ7381380.1"/>
    <property type="molecule type" value="Genomic_DNA"/>
</dbReference>
<feature type="domain" description="Ig-like" evidence="7">
    <location>
        <begin position="420"/>
        <end position="501"/>
    </location>
</feature>
<protein>
    <recommendedName>
        <fullName evidence="7">Ig-like domain-containing protein</fullName>
    </recommendedName>
</protein>
<dbReference type="InterPro" id="IPR003598">
    <property type="entry name" value="Ig_sub2"/>
</dbReference>
<feature type="transmembrane region" description="Helical" evidence="5">
    <location>
        <begin position="518"/>
        <end position="540"/>
    </location>
</feature>
<evidence type="ECO:0000313" key="8">
    <source>
        <dbReference type="EMBL" id="KAJ7381380.1"/>
    </source>
</evidence>
<evidence type="ECO:0000256" key="5">
    <source>
        <dbReference type="SAM" id="Phobius"/>
    </source>
</evidence>
<keyword evidence="5" id="KW-1133">Transmembrane helix</keyword>
<reference evidence="8" key="1">
    <citation type="submission" date="2023-01" db="EMBL/GenBank/DDBJ databases">
        <title>Genome assembly of the deep-sea coral Lophelia pertusa.</title>
        <authorList>
            <person name="Herrera S."/>
            <person name="Cordes E."/>
        </authorList>
    </citation>
    <scope>NUCLEOTIDE SEQUENCE</scope>
    <source>
        <strain evidence="8">USNM1676648</strain>
        <tissue evidence="8">Polyp</tissue>
    </source>
</reference>
<keyword evidence="9" id="KW-1185">Reference proteome</keyword>
<keyword evidence="2" id="KW-0677">Repeat</keyword>
<feature type="signal peptide" evidence="6">
    <location>
        <begin position="1"/>
        <end position="24"/>
    </location>
</feature>
<dbReference type="SMART" id="SM00408">
    <property type="entry name" value="IGc2"/>
    <property type="match status" value="1"/>
</dbReference>
<evidence type="ECO:0000313" key="9">
    <source>
        <dbReference type="Proteomes" id="UP001163046"/>
    </source>
</evidence>
<dbReference type="SUPFAM" id="SSF48726">
    <property type="entry name" value="Immunoglobulin"/>
    <property type="match status" value="2"/>
</dbReference>
<dbReference type="CDD" id="cd00096">
    <property type="entry name" value="Ig"/>
    <property type="match status" value="2"/>
</dbReference>